<dbReference type="EMBL" id="RKLV01000005">
    <property type="protein sequence ID" value="MCX2819037.1"/>
    <property type="molecule type" value="Genomic_DNA"/>
</dbReference>
<feature type="transmembrane region" description="Helical" evidence="12">
    <location>
        <begin position="12"/>
        <end position="31"/>
    </location>
</feature>
<dbReference type="GO" id="GO:0004222">
    <property type="term" value="F:metalloendopeptidase activity"/>
    <property type="evidence" value="ECO:0007669"/>
    <property type="project" value="InterPro"/>
</dbReference>
<evidence type="ECO:0000256" key="7">
    <source>
        <dbReference type="ARBA" id="ARBA00022989"/>
    </source>
</evidence>
<feature type="transmembrane region" description="Helical" evidence="12">
    <location>
        <begin position="179"/>
        <end position="199"/>
    </location>
</feature>
<comment type="similarity">
    <text evidence="10">Belongs to the peptidase M48 family.</text>
</comment>
<name>A0A9Q4GGT0_9EURY</name>
<keyword evidence="2 10" id="KW-0645">Protease</keyword>
<feature type="transmembrane region" description="Helical" evidence="12">
    <location>
        <begin position="147"/>
        <end position="167"/>
    </location>
</feature>
<evidence type="ECO:0000256" key="6">
    <source>
        <dbReference type="ARBA" id="ARBA00022833"/>
    </source>
</evidence>
<keyword evidence="7 12" id="KW-1133">Transmembrane helix</keyword>
<evidence type="ECO:0000256" key="2">
    <source>
        <dbReference type="ARBA" id="ARBA00022670"/>
    </source>
</evidence>
<feature type="transmembrane region" description="Helical" evidence="12">
    <location>
        <begin position="37"/>
        <end position="55"/>
    </location>
</feature>
<sequence length="296" mass="32364">MNLHTGLKLRMLVAGSILFAFYAAIVGLGIAIWGVDIWPIVLAATALFGVFQYVMGKKMALWSVGAEDLDENEHYQIHAAVERLSQEMGIEKPRVMKAEMGVPNAFAVGRKGAGVVVISEELMSVLDQDELEGVIAHELAHIRNRDVVMMVVGQSIASLVGIAVYFLTVMGERNFGAMIMGWILSSIAQTIVMIFVMAISRYREYVADADAARAIGRGEPLARALEKISDYSQQAQAQAQQRGRGRGRGERQQGGKPGVDDSVQALCISGGSDRSIMQKIFSTHPPMEKRIDRLRS</sequence>
<dbReference type="InterPro" id="IPR001915">
    <property type="entry name" value="Peptidase_M48"/>
</dbReference>
<dbReference type="EC" id="3.4.24.-" evidence="14"/>
<keyword evidence="4" id="KW-0479">Metal-binding</keyword>
<feature type="region of interest" description="Disordered" evidence="11">
    <location>
        <begin position="235"/>
        <end position="265"/>
    </location>
</feature>
<evidence type="ECO:0000256" key="8">
    <source>
        <dbReference type="ARBA" id="ARBA00023049"/>
    </source>
</evidence>
<dbReference type="PANTHER" id="PTHR43221:SF2">
    <property type="entry name" value="PROTEASE HTPX HOMOLOG"/>
    <property type="match status" value="1"/>
</dbReference>
<dbReference type="Gene3D" id="3.30.2010.10">
    <property type="entry name" value="Metalloproteases ('zincins'), catalytic domain"/>
    <property type="match status" value="1"/>
</dbReference>
<keyword evidence="3 12" id="KW-0812">Transmembrane</keyword>
<feature type="domain" description="Peptidase M48" evidence="13">
    <location>
        <begin position="74"/>
        <end position="295"/>
    </location>
</feature>
<dbReference type="GO" id="GO:0006508">
    <property type="term" value="P:proteolysis"/>
    <property type="evidence" value="ECO:0007669"/>
    <property type="project" value="UniProtKB-KW"/>
</dbReference>
<dbReference type="Proteomes" id="UP001149411">
    <property type="component" value="Unassembled WGS sequence"/>
</dbReference>
<evidence type="ECO:0000259" key="13">
    <source>
        <dbReference type="Pfam" id="PF01435"/>
    </source>
</evidence>
<dbReference type="RefSeq" id="WP_266086950.1">
    <property type="nucleotide sequence ID" value="NZ_RKLV01000005.1"/>
</dbReference>
<keyword evidence="15" id="KW-1185">Reference proteome</keyword>
<comment type="caution">
    <text evidence="14">The sequence shown here is derived from an EMBL/GenBank/DDBJ whole genome shotgun (WGS) entry which is preliminary data.</text>
</comment>
<keyword evidence="5 10" id="KW-0378">Hydrolase</keyword>
<evidence type="ECO:0000256" key="10">
    <source>
        <dbReference type="RuleBase" id="RU003983"/>
    </source>
</evidence>
<keyword evidence="8 10" id="KW-0482">Metalloprotease</keyword>
<dbReference type="InterPro" id="IPR050083">
    <property type="entry name" value="HtpX_protease"/>
</dbReference>
<gene>
    <name evidence="14" type="ORF">EGH25_06690</name>
</gene>
<evidence type="ECO:0000256" key="9">
    <source>
        <dbReference type="ARBA" id="ARBA00023136"/>
    </source>
</evidence>
<keyword evidence="1" id="KW-1003">Cell membrane</keyword>
<evidence type="ECO:0000256" key="3">
    <source>
        <dbReference type="ARBA" id="ARBA00022692"/>
    </source>
</evidence>
<proteinExistence type="inferred from homology"/>
<dbReference type="Pfam" id="PF01435">
    <property type="entry name" value="Peptidase_M48"/>
    <property type="match status" value="1"/>
</dbReference>
<dbReference type="GO" id="GO:0046872">
    <property type="term" value="F:metal ion binding"/>
    <property type="evidence" value="ECO:0007669"/>
    <property type="project" value="UniProtKB-KW"/>
</dbReference>
<protein>
    <submittedName>
        <fullName evidence="14">M48 family metalloprotease</fullName>
        <ecNumber evidence="14">3.4.24.-</ecNumber>
    </submittedName>
</protein>
<accession>A0A9Q4GGT0</accession>
<comment type="cofactor">
    <cofactor evidence="10">
        <name>Zn(2+)</name>
        <dbReference type="ChEBI" id="CHEBI:29105"/>
    </cofactor>
    <text evidence="10">Binds 1 zinc ion per subunit.</text>
</comment>
<evidence type="ECO:0000256" key="1">
    <source>
        <dbReference type="ARBA" id="ARBA00022475"/>
    </source>
</evidence>
<evidence type="ECO:0000313" key="14">
    <source>
        <dbReference type="EMBL" id="MCX2819037.1"/>
    </source>
</evidence>
<evidence type="ECO:0000256" key="5">
    <source>
        <dbReference type="ARBA" id="ARBA00022801"/>
    </source>
</evidence>
<organism evidence="14 15">
    <name type="scientific">Halorutilus salinus</name>
    <dbReference type="NCBI Taxonomy" id="2487751"/>
    <lineage>
        <taxon>Archaea</taxon>
        <taxon>Methanobacteriati</taxon>
        <taxon>Methanobacteriota</taxon>
        <taxon>Stenosarchaea group</taxon>
        <taxon>Halobacteria</taxon>
        <taxon>Halorutilales</taxon>
        <taxon>Halorutilaceae</taxon>
        <taxon>Halorutilus</taxon>
    </lineage>
</organism>
<evidence type="ECO:0000256" key="4">
    <source>
        <dbReference type="ARBA" id="ARBA00022723"/>
    </source>
</evidence>
<evidence type="ECO:0000256" key="12">
    <source>
        <dbReference type="SAM" id="Phobius"/>
    </source>
</evidence>
<reference evidence="14" key="1">
    <citation type="submission" date="2022-09" db="EMBL/GenBank/DDBJ databases">
        <title>Haloadaptaus new haloarchaeum isolated from saline soil.</title>
        <authorList>
            <person name="Duran-Viseras A."/>
            <person name="Sanchez-Porro C."/>
            <person name="Ventosa A."/>
        </authorList>
    </citation>
    <scope>NUCLEOTIDE SEQUENCE</scope>
    <source>
        <strain evidence="14">F3-133</strain>
    </source>
</reference>
<dbReference type="AlphaFoldDB" id="A0A9Q4GGT0"/>
<dbReference type="PANTHER" id="PTHR43221">
    <property type="entry name" value="PROTEASE HTPX"/>
    <property type="match status" value="1"/>
</dbReference>
<keyword evidence="6 10" id="KW-0862">Zinc</keyword>
<keyword evidence="9 12" id="KW-0472">Membrane</keyword>
<evidence type="ECO:0000313" key="15">
    <source>
        <dbReference type="Proteomes" id="UP001149411"/>
    </source>
</evidence>
<evidence type="ECO:0000256" key="11">
    <source>
        <dbReference type="SAM" id="MobiDB-lite"/>
    </source>
</evidence>